<name>A0A7W3J372_9ACTN</name>
<dbReference type="AlphaFoldDB" id="A0A7W3J372"/>
<accession>A0A7W3J372</accession>
<protein>
    <submittedName>
        <fullName evidence="1">Uncharacterized protein</fullName>
    </submittedName>
</protein>
<dbReference type="EMBL" id="JACGXA010000001">
    <property type="protein sequence ID" value="MBA8805487.1"/>
    <property type="molecule type" value="Genomic_DNA"/>
</dbReference>
<organism evidence="1 2">
    <name type="scientific">Nocardioides ginsengisegetis</name>
    <dbReference type="NCBI Taxonomy" id="661491"/>
    <lineage>
        <taxon>Bacteria</taxon>
        <taxon>Bacillati</taxon>
        <taxon>Actinomycetota</taxon>
        <taxon>Actinomycetes</taxon>
        <taxon>Propionibacteriales</taxon>
        <taxon>Nocardioidaceae</taxon>
        <taxon>Nocardioides</taxon>
    </lineage>
</organism>
<dbReference type="Proteomes" id="UP000580910">
    <property type="component" value="Unassembled WGS sequence"/>
</dbReference>
<evidence type="ECO:0000313" key="1">
    <source>
        <dbReference type="EMBL" id="MBA8805487.1"/>
    </source>
</evidence>
<gene>
    <name evidence="1" type="ORF">FB382_003778</name>
</gene>
<dbReference type="RefSeq" id="WP_182541219.1">
    <property type="nucleotide sequence ID" value="NZ_JACGXA010000001.1"/>
</dbReference>
<keyword evidence="2" id="KW-1185">Reference proteome</keyword>
<evidence type="ECO:0000313" key="2">
    <source>
        <dbReference type="Proteomes" id="UP000580910"/>
    </source>
</evidence>
<sequence length="106" mass="11731">MNEAVPDWKWGAWVLGDMADVLRRACDAVGRATDVVRVEAAPPRTSEELPQVTLVIPSERGLFRLRTEIAESEYPVRFIGRPTGQRWTAEVLGVRLVVTLEAGDAS</sequence>
<proteinExistence type="predicted"/>
<comment type="caution">
    <text evidence="1">The sequence shown here is derived from an EMBL/GenBank/DDBJ whole genome shotgun (WGS) entry which is preliminary data.</text>
</comment>
<reference evidence="1 2" key="1">
    <citation type="submission" date="2020-07" db="EMBL/GenBank/DDBJ databases">
        <title>Sequencing the genomes of 1000 actinobacteria strains.</title>
        <authorList>
            <person name="Klenk H.-P."/>
        </authorList>
    </citation>
    <scope>NUCLEOTIDE SEQUENCE [LARGE SCALE GENOMIC DNA]</scope>
    <source>
        <strain evidence="1 2">DSM 21349</strain>
    </source>
</reference>